<sequence length="155" mass="16507">MRLDHVLTVAGLAGSVSANFHVGKADKTQIHVNPDKPGTPGLKFTTYIACPSNYLNCNCYGGFSDNSDRGVGVAHGAITGDFSLKAGLCGMGQLDFYWRAAQGKWEFYVNGGNGDKQGECFKNSADLAGCGLNPLSVLETNYDDKIVCYSYICGT</sequence>
<dbReference type="Proteomes" id="UP001143910">
    <property type="component" value="Unassembled WGS sequence"/>
</dbReference>
<gene>
    <name evidence="1" type="ORF">NQ176_g4069</name>
</gene>
<proteinExistence type="predicted"/>
<reference evidence="1" key="1">
    <citation type="submission" date="2022-08" db="EMBL/GenBank/DDBJ databases">
        <title>Genome Sequence of Lecanicillium fungicola.</title>
        <authorList>
            <person name="Buettner E."/>
        </authorList>
    </citation>
    <scope>NUCLEOTIDE SEQUENCE</scope>
    <source>
        <strain evidence="1">Babe33</strain>
    </source>
</reference>
<name>A0ACC1NFZ7_9HYPO</name>
<comment type="caution">
    <text evidence="1">The sequence shown here is derived from an EMBL/GenBank/DDBJ whole genome shotgun (WGS) entry which is preliminary data.</text>
</comment>
<evidence type="ECO:0000313" key="1">
    <source>
        <dbReference type="EMBL" id="KAJ2977984.1"/>
    </source>
</evidence>
<keyword evidence="2" id="KW-1185">Reference proteome</keyword>
<evidence type="ECO:0000313" key="2">
    <source>
        <dbReference type="Proteomes" id="UP001143910"/>
    </source>
</evidence>
<accession>A0ACC1NFZ7</accession>
<organism evidence="1 2">
    <name type="scientific">Zarea fungicola</name>
    <dbReference type="NCBI Taxonomy" id="93591"/>
    <lineage>
        <taxon>Eukaryota</taxon>
        <taxon>Fungi</taxon>
        <taxon>Dikarya</taxon>
        <taxon>Ascomycota</taxon>
        <taxon>Pezizomycotina</taxon>
        <taxon>Sordariomycetes</taxon>
        <taxon>Hypocreomycetidae</taxon>
        <taxon>Hypocreales</taxon>
        <taxon>Cordycipitaceae</taxon>
        <taxon>Zarea</taxon>
    </lineage>
</organism>
<dbReference type="EMBL" id="JANJQO010000419">
    <property type="protein sequence ID" value="KAJ2977984.1"/>
    <property type="molecule type" value="Genomic_DNA"/>
</dbReference>
<protein>
    <submittedName>
        <fullName evidence="1">Uncharacterized protein</fullName>
    </submittedName>
</protein>